<name>A0A0H3MYK6_STRS4</name>
<keyword evidence="3 6" id="KW-0238">DNA-binding</keyword>
<dbReference type="Pfam" id="PF04397">
    <property type="entry name" value="LytTR"/>
    <property type="match status" value="1"/>
</dbReference>
<organism evidence="6 7">
    <name type="scientific">Streptococcus suis (strain BM407)</name>
    <dbReference type="NCBI Taxonomy" id="568814"/>
    <lineage>
        <taxon>Bacteria</taxon>
        <taxon>Bacillati</taxon>
        <taxon>Bacillota</taxon>
        <taxon>Bacilli</taxon>
        <taxon>Lactobacillales</taxon>
        <taxon>Streptococcaceae</taxon>
        <taxon>Streptococcus</taxon>
    </lineage>
</organism>
<dbReference type="PANTHER" id="PTHR37299">
    <property type="entry name" value="TRANSCRIPTIONAL REGULATOR-RELATED"/>
    <property type="match status" value="1"/>
</dbReference>
<evidence type="ECO:0000259" key="5">
    <source>
        <dbReference type="PROSITE" id="PS50930"/>
    </source>
</evidence>
<evidence type="ECO:0000313" key="6">
    <source>
        <dbReference type="EMBL" id="CAZ56829.1"/>
    </source>
</evidence>
<evidence type="ECO:0000256" key="1">
    <source>
        <dbReference type="ARBA" id="ARBA00022490"/>
    </source>
</evidence>
<dbReference type="RefSeq" id="WP_012027999.1">
    <property type="nucleotide sequence ID" value="NC_012926.1"/>
</dbReference>
<dbReference type="PROSITE" id="PS50930">
    <property type="entry name" value="HTH_LYTTR"/>
    <property type="match status" value="1"/>
</dbReference>
<evidence type="ECO:0000256" key="3">
    <source>
        <dbReference type="ARBA" id="ARBA00023125"/>
    </source>
</evidence>
<dbReference type="EMBL" id="FM252032">
    <property type="protein sequence ID" value="CAZ56829.1"/>
    <property type="molecule type" value="Genomic_DNA"/>
</dbReference>
<dbReference type="Gene3D" id="2.40.50.1020">
    <property type="entry name" value="LytTr DNA-binding domain"/>
    <property type="match status" value="1"/>
</dbReference>
<keyword evidence="2" id="KW-0805">Transcription regulation</keyword>
<evidence type="ECO:0000313" key="7">
    <source>
        <dbReference type="Proteomes" id="UP000009077"/>
    </source>
</evidence>
<feature type="domain" description="HTH LytTR-type" evidence="5">
    <location>
        <begin position="44"/>
        <end position="147"/>
    </location>
</feature>
<proteinExistence type="predicted"/>
<protein>
    <submittedName>
        <fullName evidence="6">DNA-binding protein</fullName>
    </submittedName>
</protein>
<dbReference type="HOGENOM" id="CLU_106729_4_0_9"/>
<dbReference type="PANTHER" id="PTHR37299:SF2">
    <property type="entry name" value="HTH LYTTR-TYPE DOMAIN-CONTAINING PROTEIN"/>
    <property type="match status" value="1"/>
</dbReference>
<dbReference type="SMR" id="A0A0H3MYK6"/>
<keyword evidence="1" id="KW-0963">Cytoplasm</keyword>
<dbReference type="AlphaFoldDB" id="A0A0H3MYK6"/>
<reference evidence="6 7" key="1">
    <citation type="journal article" date="2009" name="PLoS ONE">
        <title>Rapid evolution of virulence and drug resistance in the emerging zoonotic pathogen Streptococcus suis.</title>
        <authorList>
            <person name="Holden M.T.G."/>
            <person name="Hauser H."/>
            <person name="Sanders M."/>
            <person name="Ngo T.H."/>
            <person name="Cherevach I."/>
            <person name="Cronin A."/>
            <person name="Goodhead I."/>
            <person name="Mungall K."/>
            <person name="Quail M.A."/>
            <person name="Price C."/>
            <person name="Rabbinowitsch E."/>
            <person name="Sharp S."/>
            <person name="Croucher N.J."/>
            <person name="Chieu T.B."/>
            <person name="Mai N.T.H."/>
            <person name="Diep T.S."/>
            <person name="Chinh N.T."/>
            <person name="Kehoe M."/>
            <person name="Leigh J.A."/>
            <person name="Ward P.N."/>
            <person name="Dowson C.G."/>
            <person name="Whatmore A.M."/>
            <person name="Chanter N."/>
            <person name="Iversen P."/>
            <person name="Gottschalk M."/>
            <person name="Slater J.D."/>
            <person name="Smith H.E."/>
            <person name="Spratt B.G."/>
            <person name="Xu J."/>
            <person name="Ye C."/>
            <person name="Bentley S."/>
            <person name="Barrell B.G."/>
            <person name="Schultsz C."/>
            <person name="Maskell D.J."/>
            <person name="Parkhill J."/>
        </authorList>
    </citation>
    <scope>NUCLEOTIDE SEQUENCE [LARGE SCALE GENOMIC DNA]</scope>
    <source>
        <strain evidence="6 7">BM407</strain>
    </source>
</reference>
<dbReference type="SMART" id="SM00850">
    <property type="entry name" value="LytTR"/>
    <property type="match status" value="1"/>
</dbReference>
<dbReference type="GO" id="GO:0003677">
    <property type="term" value="F:DNA binding"/>
    <property type="evidence" value="ECO:0007669"/>
    <property type="project" value="UniProtKB-KW"/>
</dbReference>
<dbReference type="InterPro" id="IPR007492">
    <property type="entry name" value="LytTR_DNA-bd_dom"/>
</dbReference>
<dbReference type="GO" id="GO:0000156">
    <property type="term" value="F:phosphorelay response regulator activity"/>
    <property type="evidence" value="ECO:0007669"/>
    <property type="project" value="InterPro"/>
</dbReference>
<dbReference type="Proteomes" id="UP000009077">
    <property type="component" value="Chromosome"/>
</dbReference>
<dbReference type="GeneID" id="8154895"/>
<sequence length="147" mass="16950">MKVKLAISSEILEDLVTIEAQAMSEQITNLVTYIQNLDKQRSSLTVKKGEQVYLVEHDEIVRLYLEDRVLQVETVETTYTSNLRLYQVKEDLPANFLQISQSEIIHIKQLDHLKLTANGLVKLVMKNGSVTYSSRRYLKVIKERLGL</sequence>
<dbReference type="InterPro" id="IPR046947">
    <property type="entry name" value="LytR-like"/>
</dbReference>
<accession>A0A0H3MYK6</accession>
<keyword evidence="4" id="KW-0804">Transcription</keyword>
<gene>
    <name evidence="6" type="ordered locus">SSUBM407_1972</name>
</gene>
<dbReference type="PATRIC" id="fig|568814.3.peg.2005"/>
<keyword evidence="7" id="KW-1185">Reference proteome</keyword>
<evidence type="ECO:0000256" key="4">
    <source>
        <dbReference type="ARBA" id="ARBA00023163"/>
    </source>
</evidence>
<dbReference type="KEGG" id="ssb:SSUBM407_1972"/>
<evidence type="ECO:0000256" key="2">
    <source>
        <dbReference type="ARBA" id="ARBA00023015"/>
    </source>
</evidence>